<name>A0ABR3G3I7_9PEZI</name>
<comment type="caution">
    <text evidence="2">The sequence shown here is derived from an EMBL/GenBank/DDBJ whole genome shotgun (WGS) entry which is preliminary data.</text>
</comment>
<accession>A0ABR3G3I7</accession>
<evidence type="ECO:0000313" key="3">
    <source>
        <dbReference type="Proteomes" id="UP001447188"/>
    </source>
</evidence>
<reference evidence="2 3" key="1">
    <citation type="submission" date="2024-02" db="EMBL/GenBank/DDBJ databases">
        <title>Discinaceae phylogenomics.</title>
        <authorList>
            <person name="Dirks A.C."/>
            <person name="James T.Y."/>
        </authorList>
    </citation>
    <scope>NUCLEOTIDE SEQUENCE [LARGE SCALE GENOMIC DNA]</scope>
    <source>
        <strain evidence="2 3">ACD0624</strain>
    </source>
</reference>
<protein>
    <submittedName>
        <fullName evidence="2">Uncharacterized protein</fullName>
    </submittedName>
</protein>
<feature type="region of interest" description="Disordered" evidence="1">
    <location>
        <begin position="82"/>
        <end position="101"/>
    </location>
</feature>
<gene>
    <name evidence="2" type="ORF">Q9L58_010770</name>
</gene>
<sequence>MFNNDADIDQFLNAVKDRGLPNDDHAIVADFGQCKLADRPKVTRALRRTGRSIAGTKKSVCFKLKIASNRCGATKSEHLKIGRASNPLPPASPQKQSWRTHHQYINC</sequence>
<evidence type="ECO:0000313" key="2">
    <source>
        <dbReference type="EMBL" id="KAL0630383.1"/>
    </source>
</evidence>
<dbReference type="EMBL" id="JBBBZM010000727">
    <property type="protein sequence ID" value="KAL0630383.1"/>
    <property type="molecule type" value="Genomic_DNA"/>
</dbReference>
<dbReference type="Proteomes" id="UP001447188">
    <property type="component" value="Unassembled WGS sequence"/>
</dbReference>
<evidence type="ECO:0000256" key="1">
    <source>
        <dbReference type="SAM" id="MobiDB-lite"/>
    </source>
</evidence>
<proteinExistence type="predicted"/>
<organism evidence="2 3">
    <name type="scientific">Discina gigas</name>
    <dbReference type="NCBI Taxonomy" id="1032678"/>
    <lineage>
        <taxon>Eukaryota</taxon>
        <taxon>Fungi</taxon>
        <taxon>Dikarya</taxon>
        <taxon>Ascomycota</taxon>
        <taxon>Pezizomycotina</taxon>
        <taxon>Pezizomycetes</taxon>
        <taxon>Pezizales</taxon>
        <taxon>Discinaceae</taxon>
        <taxon>Discina</taxon>
    </lineage>
</organism>
<keyword evidence="3" id="KW-1185">Reference proteome</keyword>